<dbReference type="EMBL" id="UGGV01000001">
    <property type="protein sequence ID" value="STO24076.1"/>
    <property type="molecule type" value="Genomic_DNA"/>
</dbReference>
<reference evidence="2 4" key="2">
    <citation type="submission" date="2018-06" db="EMBL/GenBank/DDBJ databases">
        <authorList>
            <consortium name="Pathogen Informatics"/>
            <person name="Doyle S."/>
        </authorList>
    </citation>
    <scope>NUCLEOTIDE SEQUENCE [LARGE SCALE GENOMIC DNA]</scope>
    <source>
        <strain evidence="2 4">NCTC11401</strain>
    </source>
</reference>
<organism evidence="2 4">
    <name type="scientific">Fluoribacter gormanii</name>
    <dbReference type="NCBI Taxonomy" id="464"/>
    <lineage>
        <taxon>Bacteria</taxon>
        <taxon>Pseudomonadati</taxon>
        <taxon>Pseudomonadota</taxon>
        <taxon>Gammaproteobacteria</taxon>
        <taxon>Legionellales</taxon>
        <taxon>Legionellaceae</taxon>
        <taxon>Fluoribacter</taxon>
    </lineage>
</organism>
<dbReference type="AlphaFoldDB" id="A0A377GH13"/>
<dbReference type="EMBL" id="FTNL01000009">
    <property type="protein sequence ID" value="SIR25185.1"/>
    <property type="molecule type" value="Genomic_DNA"/>
</dbReference>
<evidence type="ECO:0000313" key="4">
    <source>
        <dbReference type="Proteomes" id="UP000254374"/>
    </source>
</evidence>
<dbReference type="Proteomes" id="UP000254374">
    <property type="component" value="Unassembled WGS sequence"/>
</dbReference>
<dbReference type="Proteomes" id="UP000186808">
    <property type="component" value="Unassembled WGS sequence"/>
</dbReference>
<sequence>MRKKILSDHLLNAEQNEHAGHENFIAQFCKWANFGPFLRK</sequence>
<accession>A0A377GH13</accession>
<evidence type="ECO:0000313" key="3">
    <source>
        <dbReference type="Proteomes" id="UP000186808"/>
    </source>
</evidence>
<evidence type="ECO:0000313" key="2">
    <source>
        <dbReference type="EMBL" id="STO24076.1"/>
    </source>
</evidence>
<gene>
    <name evidence="2" type="ORF">NCTC11401_00882</name>
    <name evidence="1" type="ORF">SAMN05421777_1092</name>
</gene>
<keyword evidence="3" id="KW-1185">Reference proteome</keyword>
<evidence type="ECO:0000313" key="1">
    <source>
        <dbReference type="EMBL" id="SIR25185.1"/>
    </source>
</evidence>
<reference evidence="1 3" key="1">
    <citation type="submission" date="2017-01" db="EMBL/GenBank/DDBJ databases">
        <authorList>
            <person name="Varghese N."/>
            <person name="Submissions S."/>
        </authorList>
    </citation>
    <scope>NUCLEOTIDE SEQUENCE [LARGE SCALE GENOMIC DNA]</scope>
    <source>
        <strain evidence="1 3">ATCC 33342</strain>
    </source>
</reference>
<proteinExistence type="predicted"/>
<protein>
    <submittedName>
        <fullName evidence="2">Uncharacterized protein</fullName>
    </submittedName>
</protein>
<name>A0A377GH13_9GAMM</name>